<organism evidence="3 4">
    <name type="scientific">Intrasporangium chromatireducens Q5-1</name>
    <dbReference type="NCBI Taxonomy" id="584657"/>
    <lineage>
        <taxon>Bacteria</taxon>
        <taxon>Bacillati</taxon>
        <taxon>Actinomycetota</taxon>
        <taxon>Actinomycetes</taxon>
        <taxon>Micrococcales</taxon>
        <taxon>Intrasporangiaceae</taxon>
        <taxon>Intrasporangium</taxon>
    </lineage>
</organism>
<sequence>MLPSHLTSALPTLLPAAGAFGAGRLFALIIVVFLAILAVFIVPLEVRLRRERRAQRGQQPGNETPGRRGGPGSRRDEA</sequence>
<comment type="caution">
    <text evidence="3">The sequence shown here is derived from an EMBL/GenBank/DDBJ whole genome shotgun (WGS) entry which is preliminary data.</text>
</comment>
<keyword evidence="2" id="KW-0472">Membrane</keyword>
<evidence type="ECO:0000313" key="4">
    <source>
        <dbReference type="Proteomes" id="UP000019494"/>
    </source>
</evidence>
<evidence type="ECO:0000256" key="1">
    <source>
        <dbReference type="SAM" id="MobiDB-lite"/>
    </source>
</evidence>
<dbReference type="Proteomes" id="UP000019494">
    <property type="component" value="Unassembled WGS sequence"/>
</dbReference>
<keyword evidence="2" id="KW-1133">Transmembrane helix</keyword>
<proteinExistence type="predicted"/>
<evidence type="ECO:0000313" key="3">
    <source>
        <dbReference type="EMBL" id="EWT04303.1"/>
    </source>
</evidence>
<accession>W9GHK0</accession>
<keyword evidence="4" id="KW-1185">Reference proteome</keyword>
<name>W9GHK0_9MICO</name>
<dbReference type="AlphaFoldDB" id="W9GHK0"/>
<dbReference type="EMBL" id="AWQS01000275">
    <property type="protein sequence ID" value="EWT04303.1"/>
    <property type="molecule type" value="Genomic_DNA"/>
</dbReference>
<keyword evidence="2" id="KW-0812">Transmembrane</keyword>
<gene>
    <name evidence="3" type="ORF">N864_14625</name>
</gene>
<reference evidence="4" key="1">
    <citation type="submission" date="2013-08" db="EMBL/GenBank/DDBJ databases">
        <title>Intrasporangium oryzae NRRL B-24470.</title>
        <authorList>
            <person name="Liu H."/>
            <person name="Wang G."/>
        </authorList>
    </citation>
    <scope>NUCLEOTIDE SEQUENCE [LARGE SCALE GENOMIC DNA]</scope>
    <source>
        <strain evidence="4">Q5-1</strain>
    </source>
</reference>
<feature type="transmembrane region" description="Helical" evidence="2">
    <location>
        <begin position="28"/>
        <end position="46"/>
    </location>
</feature>
<dbReference type="RefSeq" id="WP_034721184.1">
    <property type="nucleotide sequence ID" value="NZ_AWQS01000275.1"/>
</dbReference>
<feature type="region of interest" description="Disordered" evidence="1">
    <location>
        <begin position="51"/>
        <end position="78"/>
    </location>
</feature>
<evidence type="ECO:0000256" key="2">
    <source>
        <dbReference type="SAM" id="Phobius"/>
    </source>
</evidence>
<protein>
    <submittedName>
        <fullName evidence="3">Uncharacterized protein</fullName>
    </submittedName>
</protein>